<dbReference type="EMBL" id="NVXX01000033">
    <property type="protein sequence ID" value="PKH17791.1"/>
    <property type="molecule type" value="Genomic_DNA"/>
</dbReference>
<dbReference type="Proteomes" id="UP000233564">
    <property type="component" value="Unassembled WGS sequence"/>
</dbReference>
<evidence type="ECO:0000313" key="2">
    <source>
        <dbReference type="Proteomes" id="UP000233564"/>
    </source>
</evidence>
<evidence type="ECO:0000313" key="1">
    <source>
        <dbReference type="EMBL" id="PKH17791.1"/>
    </source>
</evidence>
<comment type="caution">
    <text evidence="1">The sequence shown here is derived from an EMBL/GenBank/DDBJ whole genome shotgun (WGS) entry which is preliminary data.</text>
</comment>
<reference evidence="1 2" key="1">
    <citation type="submission" date="2017-08" db="EMBL/GenBank/DDBJ databases">
        <authorList>
            <person name="de Groot N.N."/>
        </authorList>
    </citation>
    <scope>NUCLEOTIDE SEQUENCE [LARGE SCALE GENOMIC DNA]</scope>
    <source>
        <strain evidence="1 2">PfR 37</strain>
    </source>
</reference>
<gene>
    <name evidence="1" type="ORF">CIB54_20525</name>
</gene>
<organism evidence="1 2">
    <name type="scientific">Pseudomonas fluorescens</name>
    <dbReference type="NCBI Taxonomy" id="294"/>
    <lineage>
        <taxon>Bacteria</taxon>
        <taxon>Pseudomonadati</taxon>
        <taxon>Pseudomonadota</taxon>
        <taxon>Gammaproteobacteria</taxon>
        <taxon>Pseudomonadales</taxon>
        <taxon>Pseudomonadaceae</taxon>
        <taxon>Pseudomonas</taxon>
    </lineage>
</organism>
<name>A0A2N1E084_PSEFL</name>
<protein>
    <submittedName>
        <fullName evidence="1">Uncharacterized protein</fullName>
    </submittedName>
</protein>
<proteinExistence type="predicted"/>
<dbReference type="AlphaFoldDB" id="A0A2N1E084"/>
<accession>A0A2N1E084</accession>
<sequence>MADGLKAEAQIVGRPAFSFSEHQIIQTEDVLGQAASRQGRYKIISVAEQQQARQMLREFRRAPENLSGNLIGVDLQGEVLRVSPWARN</sequence>